<dbReference type="EMBL" id="KZ825210">
    <property type="protein sequence ID" value="PYI14472.1"/>
    <property type="molecule type" value="Genomic_DNA"/>
</dbReference>
<feature type="compositionally biased region" description="Polar residues" evidence="1">
    <location>
        <begin position="332"/>
        <end position="353"/>
    </location>
</feature>
<dbReference type="Proteomes" id="UP000249829">
    <property type="component" value="Unassembled WGS sequence"/>
</dbReference>
<accession>A0A2V5GYN6</accession>
<feature type="region of interest" description="Disordered" evidence="1">
    <location>
        <begin position="1"/>
        <end position="46"/>
    </location>
</feature>
<protein>
    <submittedName>
        <fullName evidence="2">Uncharacterized protein</fullName>
    </submittedName>
</protein>
<name>A0A2V5GYN6_ASPV1</name>
<keyword evidence="3" id="KW-1185">Reference proteome</keyword>
<feature type="compositionally biased region" description="Polar residues" evidence="1">
    <location>
        <begin position="294"/>
        <end position="318"/>
    </location>
</feature>
<sequence length="422" mass="44140">MASYYEAQGWQAPPTRQASWEQPAPPSRSGSSSVSQRDEIPAFSSQFDEVDRAIDNLVKSGKLWAAPRRDSMPMMMGRPYPDYDPRMAGAISQRHHSISEFDSRMHPNPSLQGFYASQRFQGRPNEVEQMMQAKRRMAAQRERELRNYHQEQQYNRSLLAEMSGTKSDRSLSPAAMSEESRRELLARQHRALYGNDSPAFFPPGTLTDENPRSDSQAGGTPTSATGVRGPSPRGADPFGLAQTPVQGSVDGVSQAAAAAAAAAASLQSPSRANSASSPSSGINPVFGKYETADQPGTSTSSPGGADSPSSRQASTKSATGPIGSVGPIGSRPLQQTGAGQASNPALNKRSTTPLPSPLGFGFTSGDATTSERASSVSNASTAAAATAGVKDTTGGGVSLGWGNGSGVWGSKNGLGVQASVWG</sequence>
<feature type="region of interest" description="Disordered" evidence="1">
    <location>
        <begin position="152"/>
        <end position="245"/>
    </location>
</feature>
<feature type="compositionally biased region" description="Polar residues" evidence="1">
    <location>
        <begin position="213"/>
        <end position="225"/>
    </location>
</feature>
<feature type="compositionally biased region" description="Low complexity" evidence="1">
    <location>
        <begin position="373"/>
        <end position="392"/>
    </location>
</feature>
<gene>
    <name evidence="2" type="ORF">BO99DRAFT_21588</name>
</gene>
<proteinExistence type="predicted"/>
<evidence type="ECO:0000256" key="1">
    <source>
        <dbReference type="SAM" id="MobiDB-lite"/>
    </source>
</evidence>
<feature type="region of interest" description="Disordered" evidence="1">
    <location>
        <begin position="266"/>
        <end position="396"/>
    </location>
</feature>
<dbReference type="OMA" id="YYDNQQW"/>
<organism evidence="2 3">
    <name type="scientific">Aspergillus violaceofuscus (strain CBS 115571)</name>
    <dbReference type="NCBI Taxonomy" id="1450538"/>
    <lineage>
        <taxon>Eukaryota</taxon>
        <taxon>Fungi</taxon>
        <taxon>Dikarya</taxon>
        <taxon>Ascomycota</taxon>
        <taxon>Pezizomycotina</taxon>
        <taxon>Eurotiomycetes</taxon>
        <taxon>Eurotiomycetidae</taxon>
        <taxon>Eurotiales</taxon>
        <taxon>Aspergillaceae</taxon>
        <taxon>Aspergillus</taxon>
    </lineage>
</organism>
<reference evidence="2 3" key="1">
    <citation type="submission" date="2018-02" db="EMBL/GenBank/DDBJ databases">
        <title>The genomes of Aspergillus section Nigri reveals drivers in fungal speciation.</title>
        <authorList>
            <consortium name="DOE Joint Genome Institute"/>
            <person name="Vesth T.C."/>
            <person name="Nybo J."/>
            <person name="Theobald S."/>
            <person name="Brandl J."/>
            <person name="Frisvad J.C."/>
            <person name="Nielsen K.F."/>
            <person name="Lyhne E.K."/>
            <person name="Kogle M.E."/>
            <person name="Kuo A."/>
            <person name="Riley R."/>
            <person name="Clum A."/>
            <person name="Nolan M."/>
            <person name="Lipzen A."/>
            <person name="Salamov A."/>
            <person name="Henrissat B."/>
            <person name="Wiebenga A."/>
            <person name="De vries R.P."/>
            <person name="Grigoriev I.V."/>
            <person name="Mortensen U.H."/>
            <person name="Andersen M.R."/>
            <person name="Baker S.E."/>
        </authorList>
    </citation>
    <scope>NUCLEOTIDE SEQUENCE [LARGE SCALE GENOMIC DNA]</scope>
    <source>
        <strain evidence="2 3">CBS 115571</strain>
    </source>
</reference>
<dbReference type="STRING" id="1450538.A0A2V5GYN6"/>
<evidence type="ECO:0000313" key="3">
    <source>
        <dbReference type="Proteomes" id="UP000249829"/>
    </source>
</evidence>
<evidence type="ECO:0000313" key="2">
    <source>
        <dbReference type="EMBL" id="PYI14472.1"/>
    </source>
</evidence>
<dbReference type="AlphaFoldDB" id="A0A2V5GYN6"/>
<feature type="compositionally biased region" description="Low complexity" evidence="1">
    <location>
        <begin position="266"/>
        <end position="280"/>
    </location>
</feature>